<gene>
    <name evidence="1" type="ORF">HON47_02220</name>
</gene>
<dbReference type="InterPro" id="IPR027417">
    <property type="entry name" value="P-loop_NTPase"/>
</dbReference>
<dbReference type="EMBL" id="JABJNZ010000030">
    <property type="protein sequence ID" value="MBT4870362.1"/>
    <property type="molecule type" value="Genomic_DNA"/>
</dbReference>
<dbReference type="Pfam" id="PF03567">
    <property type="entry name" value="Sulfotransfer_2"/>
    <property type="match status" value="1"/>
</dbReference>
<comment type="caution">
    <text evidence="1">The sequence shown here is derived from an EMBL/GenBank/DDBJ whole genome shotgun (WGS) entry which is preliminary data.</text>
</comment>
<dbReference type="GO" id="GO:0008146">
    <property type="term" value="F:sulfotransferase activity"/>
    <property type="evidence" value="ECO:0007669"/>
    <property type="project" value="InterPro"/>
</dbReference>
<name>A0A8T5GEL9_9ARCH</name>
<dbReference type="GO" id="GO:0016020">
    <property type="term" value="C:membrane"/>
    <property type="evidence" value="ECO:0007669"/>
    <property type="project" value="InterPro"/>
</dbReference>
<dbReference type="Proteomes" id="UP000722459">
    <property type="component" value="Unassembled WGS sequence"/>
</dbReference>
<protein>
    <submittedName>
        <fullName evidence="1">Sulfotransferase family 2 domain-containing protein</fullName>
    </submittedName>
</protein>
<organism evidence="1 2">
    <name type="scientific">Candidatus Iainarchaeum sp</name>
    <dbReference type="NCBI Taxonomy" id="3101447"/>
    <lineage>
        <taxon>Archaea</taxon>
        <taxon>Candidatus Iainarchaeota</taxon>
        <taxon>Candidatus Iainarchaeia</taxon>
        <taxon>Candidatus Iainarchaeales</taxon>
        <taxon>Candidatus Iainarchaeaceae</taxon>
        <taxon>Candidatus Iainarchaeum</taxon>
    </lineage>
</organism>
<dbReference type="AlphaFoldDB" id="A0A8T5GEL9"/>
<dbReference type="Gene3D" id="3.40.50.300">
    <property type="entry name" value="P-loop containing nucleotide triphosphate hydrolases"/>
    <property type="match status" value="1"/>
</dbReference>
<dbReference type="InterPro" id="IPR005331">
    <property type="entry name" value="Sulfotransferase"/>
</dbReference>
<sequence length="222" mass="26475">MLISHKKKFVAIAIQKTGSRSIRNALLSFADIFPIPANKSSPYYHHTTAQKLKEEFEKQGWNWEDYFKFAFVRNPWDVLVSHYFYNKLMAHQWQNKEGKFKDPETDEEKKMLDAQGEKCTKFITRHPTSKEALKHLAKIIKPQYDYLFDTNGNQLVDFIGRFENLQNDFDIICDKLNIQKTKLLYANKSNHKNYTEYYDEETKKLVEEKFGKDIKKFGYKFN</sequence>
<proteinExistence type="predicted"/>
<dbReference type="SUPFAM" id="SSF52540">
    <property type="entry name" value="P-loop containing nucleoside triphosphate hydrolases"/>
    <property type="match status" value="1"/>
</dbReference>
<evidence type="ECO:0000313" key="2">
    <source>
        <dbReference type="Proteomes" id="UP000722459"/>
    </source>
</evidence>
<reference evidence="1" key="1">
    <citation type="journal article" date="2021" name="ISME J.">
        <title>Mercury methylation by metabolically versatile and cosmopolitan marine bacteria.</title>
        <authorList>
            <person name="Lin H."/>
            <person name="Ascher D.B."/>
            <person name="Myung Y."/>
            <person name="Lamborg C.H."/>
            <person name="Hallam S.J."/>
            <person name="Gionfriddo C.M."/>
            <person name="Holt K.E."/>
            <person name="Moreau J.W."/>
        </authorList>
    </citation>
    <scope>NUCLEOTIDE SEQUENCE</scope>
    <source>
        <strain evidence="1">SI075_bin30</strain>
    </source>
</reference>
<accession>A0A8T5GEL9</accession>
<evidence type="ECO:0000313" key="1">
    <source>
        <dbReference type="EMBL" id="MBT4870362.1"/>
    </source>
</evidence>